<gene>
    <name evidence="1" type="ORF">SAMN05661093_07701</name>
</gene>
<dbReference type="InterPro" id="IPR037175">
    <property type="entry name" value="KFase_sf"/>
</dbReference>
<evidence type="ECO:0000313" key="2">
    <source>
        <dbReference type="Proteomes" id="UP000192674"/>
    </source>
</evidence>
<dbReference type="AlphaFoldDB" id="A0A1W2FM19"/>
<protein>
    <submittedName>
        <fullName evidence="1">Kynurenine formamidase</fullName>
    </submittedName>
</protein>
<evidence type="ECO:0000313" key="1">
    <source>
        <dbReference type="EMBL" id="SMD22920.1"/>
    </source>
</evidence>
<dbReference type="PANTHER" id="PTHR34861:SF10">
    <property type="entry name" value="CYCLASE"/>
    <property type="match status" value="1"/>
</dbReference>
<dbReference type="InterPro" id="IPR007325">
    <property type="entry name" value="KFase/CYL"/>
</dbReference>
<keyword evidence="2" id="KW-1185">Reference proteome</keyword>
<dbReference type="Gene3D" id="3.50.30.50">
    <property type="entry name" value="Putative cyclase"/>
    <property type="match status" value="1"/>
</dbReference>
<dbReference type="GO" id="GO:0004061">
    <property type="term" value="F:arylformamidase activity"/>
    <property type="evidence" value="ECO:0007669"/>
    <property type="project" value="InterPro"/>
</dbReference>
<accession>A0A1W2FM19</accession>
<dbReference type="OrthoDB" id="7067800at2"/>
<dbReference type="GO" id="GO:0019441">
    <property type="term" value="P:L-tryptophan catabolic process to kynurenine"/>
    <property type="evidence" value="ECO:0007669"/>
    <property type="project" value="InterPro"/>
</dbReference>
<sequence length="323" mass="34728">MTAVTTPNVETVRALFAKYSNWGRWGADDQVGTLNHVTPDLVIRAASSIKSGKRFSLALPFDANGPQRGGMGRFNPMHLMFRDGNDIATGTIVDDFYGGNDRYCRGTDDLIIMPLQSGTQWDALAHIMFDGKMYNGYSPTDVTSKGATRNDIAQAADRIAGRGVLLDVARAKGVDALEPGYAITADDLEACASSQGVEVGTGDFVLVRTGQLQARRGNWGDYAGGHAPGLGLASVPWVADHQIAGLATDTWGMEVLPNETPDVFQPLHCIMLVGMGLYIGEIFDLETLADDCAEDKQYDFFFCAPPLPFSRAVGSPVNPMAIK</sequence>
<dbReference type="SUPFAM" id="SSF102198">
    <property type="entry name" value="Putative cyclase"/>
    <property type="match status" value="1"/>
</dbReference>
<organism evidence="1 2">
    <name type="scientific">Kibdelosporangium aridum</name>
    <dbReference type="NCBI Taxonomy" id="2030"/>
    <lineage>
        <taxon>Bacteria</taxon>
        <taxon>Bacillati</taxon>
        <taxon>Actinomycetota</taxon>
        <taxon>Actinomycetes</taxon>
        <taxon>Pseudonocardiales</taxon>
        <taxon>Pseudonocardiaceae</taxon>
        <taxon>Kibdelosporangium</taxon>
    </lineage>
</organism>
<reference evidence="1 2" key="1">
    <citation type="submission" date="2017-04" db="EMBL/GenBank/DDBJ databases">
        <authorList>
            <person name="Afonso C.L."/>
            <person name="Miller P.J."/>
            <person name="Scott M.A."/>
            <person name="Spackman E."/>
            <person name="Goraichik I."/>
            <person name="Dimitrov K.M."/>
            <person name="Suarez D.L."/>
            <person name="Swayne D.E."/>
        </authorList>
    </citation>
    <scope>NUCLEOTIDE SEQUENCE [LARGE SCALE GENOMIC DNA]</scope>
    <source>
        <strain evidence="1 2">DSM 43828</strain>
    </source>
</reference>
<dbReference type="RefSeq" id="WP_084431703.1">
    <property type="nucleotide sequence ID" value="NZ_FWXV01000008.1"/>
</dbReference>
<dbReference type="Pfam" id="PF04199">
    <property type="entry name" value="Cyclase"/>
    <property type="match status" value="1"/>
</dbReference>
<dbReference type="Proteomes" id="UP000192674">
    <property type="component" value="Unassembled WGS sequence"/>
</dbReference>
<name>A0A1W2FM19_KIBAR</name>
<dbReference type="PANTHER" id="PTHR34861">
    <property type="match status" value="1"/>
</dbReference>
<dbReference type="EMBL" id="FWXV01000008">
    <property type="protein sequence ID" value="SMD22920.1"/>
    <property type="molecule type" value="Genomic_DNA"/>
</dbReference>
<proteinExistence type="predicted"/>